<keyword evidence="2" id="KW-1185">Reference proteome</keyword>
<gene>
    <name evidence="1" type="ORF">POM88_025796</name>
</gene>
<dbReference type="Proteomes" id="UP001237642">
    <property type="component" value="Unassembled WGS sequence"/>
</dbReference>
<evidence type="ECO:0000313" key="2">
    <source>
        <dbReference type="Proteomes" id="UP001237642"/>
    </source>
</evidence>
<organism evidence="1 2">
    <name type="scientific">Heracleum sosnowskyi</name>
    <dbReference type="NCBI Taxonomy" id="360622"/>
    <lineage>
        <taxon>Eukaryota</taxon>
        <taxon>Viridiplantae</taxon>
        <taxon>Streptophyta</taxon>
        <taxon>Embryophyta</taxon>
        <taxon>Tracheophyta</taxon>
        <taxon>Spermatophyta</taxon>
        <taxon>Magnoliopsida</taxon>
        <taxon>eudicotyledons</taxon>
        <taxon>Gunneridae</taxon>
        <taxon>Pentapetalae</taxon>
        <taxon>asterids</taxon>
        <taxon>campanulids</taxon>
        <taxon>Apiales</taxon>
        <taxon>Apiaceae</taxon>
        <taxon>Apioideae</taxon>
        <taxon>apioid superclade</taxon>
        <taxon>Tordylieae</taxon>
        <taxon>Tordyliinae</taxon>
        <taxon>Heracleum</taxon>
    </lineage>
</organism>
<comment type="caution">
    <text evidence="1">The sequence shown here is derived from an EMBL/GenBank/DDBJ whole genome shotgun (WGS) entry which is preliminary data.</text>
</comment>
<dbReference type="InterPro" id="IPR043502">
    <property type="entry name" value="DNA/RNA_pol_sf"/>
</dbReference>
<protein>
    <submittedName>
        <fullName evidence="1">Uncharacterized protein</fullName>
    </submittedName>
</protein>
<evidence type="ECO:0000313" key="1">
    <source>
        <dbReference type="EMBL" id="KAK1379052.1"/>
    </source>
</evidence>
<proteinExistence type="predicted"/>
<dbReference type="AlphaFoldDB" id="A0AAD8MN91"/>
<dbReference type="EMBL" id="JAUIZM010000006">
    <property type="protein sequence ID" value="KAK1379052.1"/>
    <property type="molecule type" value="Genomic_DNA"/>
</dbReference>
<accession>A0AAD8MN91</accession>
<reference evidence="1" key="1">
    <citation type="submission" date="2023-02" db="EMBL/GenBank/DDBJ databases">
        <title>Genome of toxic invasive species Heracleum sosnowskyi carries increased number of genes despite the absence of recent whole-genome duplications.</title>
        <authorList>
            <person name="Schelkunov M."/>
            <person name="Shtratnikova V."/>
            <person name="Makarenko M."/>
            <person name="Klepikova A."/>
            <person name="Omelchenko D."/>
            <person name="Novikova G."/>
            <person name="Obukhova E."/>
            <person name="Bogdanov V."/>
            <person name="Penin A."/>
            <person name="Logacheva M."/>
        </authorList>
    </citation>
    <scope>NUCLEOTIDE SEQUENCE</scope>
    <source>
        <strain evidence="1">Hsosn_3</strain>
        <tissue evidence="1">Leaf</tissue>
    </source>
</reference>
<sequence length="123" mass="14365">MKGTEGYCDEDYIGLVCPPIDDYVLRDAFFFAKLIQQCSFEGFILRLAKAYDGYNIDFPTFLDFRGRVYRSGIFHFHQCGFARSLILFGGEIKQCSDRYKLQDKLRSSSHTEIDPIFNEWTTE</sequence>
<name>A0AAD8MN91_9APIA</name>
<dbReference type="SUPFAM" id="SSF56672">
    <property type="entry name" value="DNA/RNA polymerases"/>
    <property type="match status" value="1"/>
</dbReference>
<reference evidence="1" key="2">
    <citation type="submission" date="2023-05" db="EMBL/GenBank/DDBJ databases">
        <authorList>
            <person name="Schelkunov M.I."/>
        </authorList>
    </citation>
    <scope>NUCLEOTIDE SEQUENCE</scope>
    <source>
        <strain evidence="1">Hsosn_3</strain>
        <tissue evidence="1">Leaf</tissue>
    </source>
</reference>